<gene>
    <name evidence="1" type="ORF">SCABRO_01965</name>
</gene>
<organism evidence="1 2">
    <name type="scientific">Candidatus Scalindua brodae</name>
    <dbReference type="NCBI Taxonomy" id="237368"/>
    <lineage>
        <taxon>Bacteria</taxon>
        <taxon>Pseudomonadati</taxon>
        <taxon>Planctomycetota</taxon>
        <taxon>Candidatus Brocadiia</taxon>
        <taxon>Candidatus Brocadiales</taxon>
        <taxon>Candidatus Scalinduaceae</taxon>
        <taxon>Candidatus Scalindua</taxon>
    </lineage>
</organism>
<dbReference type="Proteomes" id="UP000030652">
    <property type="component" value="Unassembled WGS sequence"/>
</dbReference>
<proteinExistence type="predicted"/>
<name>A0A0B0EJR8_9BACT</name>
<dbReference type="EMBL" id="JRYO01000139">
    <property type="protein sequence ID" value="KHE92281.1"/>
    <property type="molecule type" value="Genomic_DNA"/>
</dbReference>
<accession>A0A0B0EJR8</accession>
<reference evidence="1 2" key="1">
    <citation type="submission" date="2014-10" db="EMBL/GenBank/DDBJ databases">
        <title>Draft genome of anammox bacterium scalindua brodae, obtained using differential coverage binning of sequence data from two enrichment reactors.</title>
        <authorList>
            <person name="Speth D.R."/>
            <person name="Russ L."/>
            <person name="Kartal B."/>
            <person name="Op den Camp H.J."/>
            <person name="Dutilh B.E."/>
            <person name="Jetten M.S."/>
        </authorList>
    </citation>
    <scope>NUCLEOTIDE SEQUENCE [LARGE SCALE GENOMIC DNA]</scope>
    <source>
        <strain evidence="1">RU1</strain>
    </source>
</reference>
<comment type="caution">
    <text evidence="1">The sequence shown here is derived from an EMBL/GenBank/DDBJ whole genome shotgun (WGS) entry which is preliminary data.</text>
</comment>
<protein>
    <submittedName>
        <fullName evidence="1">Uncharacterized protein</fullName>
    </submittedName>
</protein>
<sequence>MLPQDTEAEARHYANQIRQERLARAQDGVDRKKASAKEETQYEHVDINSLITNDAKTIDAEHVAICQMNEYGFDKKLADHNFTEKQIDYATLKQKRVLFFYVVSRNLNKS</sequence>
<evidence type="ECO:0000313" key="2">
    <source>
        <dbReference type="Proteomes" id="UP000030652"/>
    </source>
</evidence>
<dbReference type="AlphaFoldDB" id="A0A0B0EJR8"/>
<evidence type="ECO:0000313" key="1">
    <source>
        <dbReference type="EMBL" id="KHE92281.1"/>
    </source>
</evidence>